<dbReference type="Proteomes" id="UP000664477">
    <property type="component" value="Unassembled WGS sequence"/>
</dbReference>
<protein>
    <submittedName>
        <fullName evidence="1">Uncharacterized protein</fullName>
    </submittedName>
</protein>
<name>A0A939NBS1_PRORE</name>
<sequence>MPLIHGSNAIAETAVDGVHQNNTLTWRDFANSKPVICETEAFGRVAKLAESVGVPL</sequence>
<evidence type="ECO:0000313" key="2">
    <source>
        <dbReference type="Proteomes" id="UP000664477"/>
    </source>
</evidence>
<organism evidence="1 2">
    <name type="scientific">Providencia rettgeri</name>
    <dbReference type="NCBI Taxonomy" id="587"/>
    <lineage>
        <taxon>Bacteria</taxon>
        <taxon>Pseudomonadati</taxon>
        <taxon>Pseudomonadota</taxon>
        <taxon>Gammaproteobacteria</taxon>
        <taxon>Enterobacterales</taxon>
        <taxon>Morganellaceae</taxon>
        <taxon>Providencia</taxon>
    </lineage>
</organism>
<accession>A0A939NBS1</accession>
<proteinExistence type="predicted"/>
<evidence type="ECO:0000313" key="1">
    <source>
        <dbReference type="EMBL" id="MBO1916141.1"/>
    </source>
</evidence>
<dbReference type="AlphaFoldDB" id="A0A939NBS1"/>
<gene>
    <name evidence="1" type="ORF">J4727_08845</name>
</gene>
<comment type="caution">
    <text evidence="1">The sequence shown here is derived from an EMBL/GenBank/DDBJ whole genome shotgun (WGS) entry which is preliminary data.</text>
</comment>
<reference evidence="1" key="1">
    <citation type="submission" date="2021-03" db="EMBL/GenBank/DDBJ databases">
        <title>Molecular epidemiology and mechanisms of colistin and carbapenem resistance in Enterobacteriaceae from clinical isolates, the environment and porcine samples in Pretoria, South Africa.</title>
        <authorList>
            <person name="Bogoshi D."/>
            <person name="Mbelle N.M."/>
            <person name="Naidoo V."/>
            <person name="Osei Sekyere J."/>
        </authorList>
    </citation>
    <scope>NUCLEOTIDE SEQUENCE</scope>
    <source>
        <strain evidence="1">C052</strain>
    </source>
</reference>
<dbReference type="EMBL" id="JAGETQ010000036">
    <property type="protein sequence ID" value="MBO1916141.1"/>
    <property type="molecule type" value="Genomic_DNA"/>
</dbReference>